<name>A0A7R9Y913_9STRA</name>
<dbReference type="PANTHER" id="PTHR45782:SF4">
    <property type="entry name" value="MITOCHONDRIAL RIBOSOME-ASSOCIATED GTPASE 1"/>
    <property type="match status" value="1"/>
</dbReference>
<dbReference type="GO" id="GO:0005739">
    <property type="term" value="C:mitochondrion"/>
    <property type="evidence" value="ECO:0007669"/>
    <property type="project" value="TreeGrafter"/>
</dbReference>
<evidence type="ECO:0000256" key="2">
    <source>
        <dbReference type="ARBA" id="ARBA00023134"/>
    </source>
</evidence>
<evidence type="ECO:0000256" key="3">
    <source>
        <dbReference type="PIRSR" id="PIRSR006230-1"/>
    </source>
</evidence>
<dbReference type="CDD" id="cd01856">
    <property type="entry name" value="YlqF"/>
    <property type="match status" value="1"/>
</dbReference>
<dbReference type="InterPro" id="IPR016478">
    <property type="entry name" value="GTPase_MTG1"/>
</dbReference>
<feature type="region of interest" description="Disordered" evidence="4">
    <location>
        <begin position="307"/>
        <end position="336"/>
    </location>
</feature>
<reference evidence="6" key="1">
    <citation type="submission" date="2021-01" db="EMBL/GenBank/DDBJ databases">
        <authorList>
            <person name="Corre E."/>
            <person name="Pelletier E."/>
            <person name="Niang G."/>
            <person name="Scheremetjew M."/>
            <person name="Finn R."/>
            <person name="Kale V."/>
            <person name="Holt S."/>
            <person name="Cochrane G."/>
            <person name="Meng A."/>
            <person name="Brown T."/>
            <person name="Cohen L."/>
        </authorList>
    </citation>
    <scope>NUCLEOTIDE SEQUENCE</scope>
    <source>
        <strain evidence="6">CCMP2078</strain>
    </source>
</reference>
<dbReference type="GO" id="GO:0005525">
    <property type="term" value="F:GTP binding"/>
    <property type="evidence" value="ECO:0007669"/>
    <property type="project" value="UniProtKB-KW"/>
</dbReference>
<keyword evidence="1 3" id="KW-0547">Nucleotide-binding</keyword>
<sequence length="348" mass="38618">MAGKSIVHWFPGHMAGGLRRMKEVIRTCDLVVEVRDARAPLSTANPLLKELAPTKPRLLLLNKADLAATRPLHHAYKAILRDELGMAAGPGQTPAQRPGEKLFVLTTNARNARLTGKKILDWAKVHAAPKFVTGGTMIMVCGMPNVGKSTILNALRGAAHAGSGTWNKQVAAIGDSAGVTRRAQLFCVGTNPLMYMVDTPGIFVPRIEDDATGIKLAMLGCVPEHTMHHVQLSQEILSVLNSKLAWQMRYMDFLRLKQPVESVEEVFHRVERQAGAMGKHNEEQQRMCSRYFIRCFREGKLGRVYLDPSPSISEREQRMDREGASDDSMLPRASSTRRAEVFNLDEIM</sequence>
<evidence type="ECO:0000259" key="5">
    <source>
        <dbReference type="Pfam" id="PF01926"/>
    </source>
</evidence>
<protein>
    <recommendedName>
        <fullName evidence="5">G domain-containing protein</fullName>
    </recommendedName>
</protein>
<gene>
    <name evidence="6" type="ORF">PPYR1160_LOCUS961</name>
</gene>
<dbReference type="InterPro" id="IPR027417">
    <property type="entry name" value="P-loop_NTPase"/>
</dbReference>
<dbReference type="AlphaFoldDB" id="A0A7R9Y913"/>
<dbReference type="Gene3D" id="1.10.1580.10">
    <property type="match status" value="1"/>
</dbReference>
<dbReference type="Gene3D" id="3.40.50.300">
    <property type="entry name" value="P-loop containing nucleotide triphosphate hydrolases"/>
    <property type="match status" value="1"/>
</dbReference>
<dbReference type="SUPFAM" id="SSF52540">
    <property type="entry name" value="P-loop containing nucleoside triphosphate hydrolases"/>
    <property type="match status" value="1"/>
</dbReference>
<dbReference type="PIRSF" id="PIRSF006230">
    <property type="entry name" value="MG442"/>
    <property type="match status" value="1"/>
</dbReference>
<feature type="compositionally biased region" description="Basic and acidic residues" evidence="4">
    <location>
        <begin position="313"/>
        <end position="324"/>
    </location>
</feature>
<dbReference type="InterPro" id="IPR006073">
    <property type="entry name" value="GTP-bd"/>
</dbReference>
<evidence type="ECO:0000256" key="1">
    <source>
        <dbReference type="ARBA" id="ARBA00022741"/>
    </source>
</evidence>
<dbReference type="PANTHER" id="PTHR45782">
    <property type="entry name" value="MITOCHONDRIAL RIBOSOME-ASSOCIATED GTPASE 1"/>
    <property type="match status" value="1"/>
</dbReference>
<keyword evidence="2 3" id="KW-0342">GTP-binding</keyword>
<feature type="binding site" evidence="3">
    <location>
        <position position="201"/>
    </location>
    <ligand>
        <name>GTP</name>
        <dbReference type="ChEBI" id="CHEBI:37565"/>
    </ligand>
</feature>
<dbReference type="GO" id="GO:0032543">
    <property type="term" value="P:mitochondrial translation"/>
    <property type="evidence" value="ECO:0007669"/>
    <property type="project" value="TreeGrafter"/>
</dbReference>
<dbReference type="EMBL" id="HBEA01001307">
    <property type="protein sequence ID" value="CAD8251470.1"/>
    <property type="molecule type" value="Transcribed_RNA"/>
</dbReference>
<feature type="domain" description="G" evidence="5">
    <location>
        <begin position="138"/>
        <end position="219"/>
    </location>
</feature>
<evidence type="ECO:0000313" key="6">
    <source>
        <dbReference type="EMBL" id="CAD8251470.1"/>
    </source>
</evidence>
<feature type="binding site" evidence="3">
    <location>
        <begin position="145"/>
        <end position="150"/>
    </location>
    <ligand>
        <name>GTP</name>
        <dbReference type="ChEBI" id="CHEBI:37565"/>
    </ligand>
</feature>
<accession>A0A7R9Y913</accession>
<proteinExistence type="predicted"/>
<dbReference type="Pfam" id="PF01926">
    <property type="entry name" value="MMR_HSR1"/>
    <property type="match status" value="1"/>
</dbReference>
<evidence type="ECO:0000256" key="4">
    <source>
        <dbReference type="SAM" id="MobiDB-lite"/>
    </source>
</evidence>
<organism evidence="6">
    <name type="scientific">Pinguiococcus pyrenoidosus</name>
    <dbReference type="NCBI Taxonomy" id="172671"/>
    <lineage>
        <taxon>Eukaryota</taxon>
        <taxon>Sar</taxon>
        <taxon>Stramenopiles</taxon>
        <taxon>Ochrophyta</taxon>
        <taxon>Pinguiophyceae</taxon>
        <taxon>Pinguiochrysidales</taxon>
        <taxon>Pinguiochrysidaceae</taxon>
        <taxon>Pinguiococcus</taxon>
    </lineage>
</organism>
<dbReference type="GO" id="GO:0003924">
    <property type="term" value="F:GTPase activity"/>
    <property type="evidence" value="ECO:0007669"/>
    <property type="project" value="TreeGrafter"/>
</dbReference>
<dbReference type="InterPro" id="IPR023179">
    <property type="entry name" value="GTP-bd_ortho_bundle_sf"/>
</dbReference>
<dbReference type="PRINTS" id="PR00326">
    <property type="entry name" value="GTP1OBG"/>
</dbReference>
<feature type="binding site" evidence="3">
    <location>
        <begin position="62"/>
        <end position="65"/>
    </location>
    <ligand>
        <name>GTP</name>
        <dbReference type="ChEBI" id="CHEBI:37565"/>
    </ligand>
</feature>